<evidence type="ECO:0000256" key="8">
    <source>
        <dbReference type="ARBA" id="ARBA00022989"/>
    </source>
</evidence>
<dbReference type="FunFam" id="1.20.140.150:FF:000001">
    <property type="entry name" value="Claudin"/>
    <property type="match status" value="1"/>
</dbReference>
<evidence type="ECO:0000256" key="5">
    <source>
        <dbReference type="ARBA" id="ARBA00022475"/>
    </source>
</evidence>
<dbReference type="GO" id="GO:0005923">
    <property type="term" value="C:bicellular tight junction"/>
    <property type="evidence" value="ECO:0007669"/>
    <property type="project" value="UniProtKB-SubCell"/>
</dbReference>
<keyword evidence="11" id="KW-1185">Reference proteome</keyword>
<keyword evidence="4" id="KW-0796">Tight junction</keyword>
<feature type="transmembrane region" description="Helical" evidence="10">
    <location>
        <begin position="164"/>
        <end position="186"/>
    </location>
</feature>
<evidence type="ECO:0000256" key="4">
    <source>
        <dbReference type="ARBA" id="ARBA00022427"/>
    </source>
</evidence>
<evidence type="ECO:0000256" key="1">
    <source>
        <dbReference type="ARBA" id="ARBA00004435"/>
    </source>
</evidence>
<keyword evidence="9 10" id="KW-0472">Membrane</keyword>
<feature type="transmembrane region" description="Helical" evidence="10">
    <location>
        <begin position="118"/>
        <end position="140"/>
    </location>
</feature>
<evidence type="ECO:0000256" key="7">
    <source>
        <dbReference type="ARBA" id="ARBA00022949"/>
    </source>
</evidence>
<dbReference type="GeneID" id="129326696"/>
<name>A0AA97J4G9_EUBMA</name>
<evidence type="ECO:0000313" key="11">
    <source>
        <dbReference type="Proteomes" id="UP001190640"/>
    </source>
</evidence>
<reference evidence="12" key="1">
    <citation type="submission" date="2025-08" db="UniProtKB">
        <authorList>
            <consortium name="RefSeq"/>
        </authorList>
    </citation>
    <scope>IDENTIFICATION</scope>
    <source>
        <tissue evidence="12">Blood</tissue>
    </source>
</reference>
<evidence type="ECO:0000256" key="9">
    <source>
        <dbReference type="ARBA" id="ARBA00023136"/>
    </source>
</evidence>
<evidence type="ECO:0000313" key="12">
    <source>
        <dbReference type="RefSeq" id="XP_054830969.1"/>
    </source>
</evidence>
<evidence type="ECO:0000256" key="10">
    <source>
        <dbReference type="SAM" id="Phobius"/>
    </source>
</evidence>
<dbReference type="GO" id="GO:0005886">
    <property type="term" value="C:plasma membrane"/>
    <property type="evidence" value="ECO:0007669"/>
    <property type="project" value="UniProtKB-SubCell"/>
</dbReference>
<keyword evidence="7" id="KW-0965">Cell junction</keyword>
<dbReference type="Gene3D" id="1.20.140.150">
    <property type="match status" value="1"/>
</dbReference>
<dbReference type="InterPro" id="IPR004031">
    <property type="entry name" value="PMP22/EMP/MP20/Claudin"/>
</dbReference>
<evidence type="ECO:0000256" key="6">
    <source>
        <dbReference type="ARBA" id="ARBA00022692"/>
    </source>
</evidence>
<dbReference type="InterPro" id="IPR006187">
    <property type="entry name" value="Claudin"/>
</dbReference>
<accession>A0AA97J4G9</accession>
<comment type="subcellular location">
    <subcellularLocation>
        <location evidence="1">Cell junction</location>
        <location evidence="1">Tight junction</location>
    </subcellularLocation>
    <subcellularLocation>
        <location evidence="2">Cell membrane</location>
        <topology evidence="2">Multi-pass membrane protein</topology>
    </subcellularLocation>
</comment>
<dbReference type="Proteomes" id="UP001190640">
    <property type="component" value="Chromosome 3"/>
</dbReference>
<protein>
    <submittedName>
        <fullName evidence="12">Claudin-8-like</fullName>
    </submittedName>
</protein>
<comment type="similarity">
    <text evidence="3">Belongs to the claudin family.</text>
</comment>
<evidence type="ECO:0000256" key="2">
    <source>
        <dbReference type="ARBA" id="ARBA00004651"/>
    </source>
</evidence>
<proteinExistence type="inferred from homology"/>
<dbReference type="PANTHER" id="PTHR12002">
    <property type="entry name" value="CLAUDIN"/>
    <property type="match status" value="1"/>
</dbReference>
<sequence length="220" mass="24099">MACFALETLGLLLGIIGAFGTFAVTLTPQWKVTANIGGNILISEIHWEGLWMSCIRRMGGTLVCLNHLSPLALETYLGVSRALMCTACVLSVIAFLIAVPGMKCFKYLGNNEKIKSKILLTAGIIFILTGIIVLIPISWFTNNIIKDFYDKAIPDTQKYELGEAIYLGWVTPAFLIPGGGILCSFCRHAKKSKGYSSPSSDRVHKLEHVMRKPSSAHSYV</sequence>
<organism evidence="11 12">
    <name type="scientific">Eublepharis macularius</name>
    <name type="common">Leopard gecko</name>
    <name type="synonym">Cyrtodactylus macularius</name>
    <dbReference type="NCBI Taxonomy" id="481883"/>
    <lineage>
        <taxon>Eukaryota</taxon>
        <taxon>Metazoa</taxon>
        <taxon>Chordata</taxon>
        <taxon>Craniata</taxon>
        <taxon>Vertebrata</taxon>
        <taxon>Euteleostomi</taxon>
        <taxon>Lepidosauria</taxon>
        <taxon>Squamata</taxon>
        <taxon>Bifurcata</taxon>
        <taxon>Gekkota</taxon>
        <taxon>Eublepharidae</taxon>
        <taxon>Eublepharinae</taxon>
        <taxon>Eublepharis</taxon>
    </lineage>
</organism>
<keyword evidence="8 10" id="KW-1133">Transmembrane helix</keyword>
<feature type="transmembrane region" description="Helical" evidence="10">
    <location>
        <begin position="76"/>
        <end position="97"/>
    </location>
</feature>
<dbReference type="KEGG" id="emc:129326696"/>
<dbReference type="GO" id="GO:0005198">
    <property type="term" value="F:structural molecule activity"/>
    <property type="evidence" value="ECO:0007669"/>
    <property type="project" value="InterPro"/>
</dbReference>
<keyword evidence="5" id="KW-1003">Cell membrane</keyword>
<gene>
    <name evidence="12" type="primary">LOC129326696</name>
</gene>
<dbReference type="PRINTS" id="PR01077">
    <property type="entry name" value="CLAUDIN"/>
</dbReference>
<evidence type="ECO:0000256" key="3">
    <source>
        <dbReference type="ARBA" id="ARBA00008295"/>
    </source>
</evidence>
<dbReference type="AlphaFoldDB" id="A0AA97J4G9"/>
<keyword evidence="6 10" id="KW-0812">Transmembrane</keyword>
<dbReference type="Pfam" id="PF00822">
    <property type="entry name" value="PMP22_Claudin"/>
    <property type="match status" value="1"/>
</dbReference>
<dbReference type="RefSeq" id="XP_054830969.1">
    <property type="nucleotide sequence ID" value="XM_054974994.1"/>
</dbReference>